<comment type="caution">
    <text evidence="1">The sequence shown here is derived from an EMBL/GenBank/DDBJ whole genome shotgun (WGS) entry which is preliminary data.</text>
</comment>
<accession>F5RE30</accession>
<name>F5RE30_METUF</name>
<organism evidence="1 2">
    <name type="scientific">Methyloversatilis universalis (strain ATCC BAA-1314 / DSM 25237 / JCM 13912 / CCUG 52030 / FAM5)</name>
    <dbReference type="NCBI Taxonomy" id="1000565"/>
    <lineage>
        <taxon>Bacteria</taxon>
        <taxon>Pseudomonadati</taxon>
        <taxon>Pseudomonadota</taxon>
        <taxon>Betaproteobacteria</taxon>
        <taxon>Nitrosomonadales</taxon>
        <taxon>Sterolibacteriaceae</taxon>
        <taxon>Methyloversatilis</taxon>
    </lineage>
</organism>
<dbReference type="EMBL" id="AFHG01000052">
    <property type="protein sequence ID" value="EGK71161.1"/>
    <property type="molecule type" value="Genomic_DNA"/>
</dbReference>
<protein>
    <submittedName>
        <fullName evidence="1">Uncharacterized protein</fullName>
    </submittedName>
</protein>
<dbReference type="OrthoDB" id="8563060at2"/>
<dbReference type="AlphaFoldDB" id="F5RE30"/>
<dbReference type="Proteomes" id="UP000005019">
    <property type="component" value="Unassembled WGS sequence"/>
</dbReference>
<keyword evidence="2" id="KW-1185">Reference proteome</keyword>
<proteinExistence type="predicted"/>
<evidence type="ECO:0000313" key="1">
    <source>
        <dbReference type="EMBL" id="EGK71161.1"/>
    </source>
</evidence>
<dbReference type="RefSeq" id="WP_008062224.1">
    <property type="nucleotide sequence ID" value="NZ_AFHG01000052.1"/>
</dbReference>
<sequence>MKMEPLERVRAPGVKAGSRRFGQLLRTLARVDHGGVLICGGQDVQCDALAMALARLRDQPLMRVELEAANDAPITSEQWRPSLQQAREHAALLYLHLGEGAEAAFGREANARAGLKAEHLLADVQRAGVVVIVAGAERYSVALEACWPRIRLPDLARLSRPASISPRPLPVAQVISR</sequence>
<evidence type="ECO:0000313" key="2">
    <source>
        <dbReference type="Proteomes" id="UP000005019"/>
    </source>
</evidence>
<gene>
    <name evidence="1" type="ORF">METUNv1_02548</name>
</gene>
<reference evidence="1 2" key="1">
    <citation type="journal article" date="2011" name="J. Bacteriol.">
        <title>Genome sequence of Methyloversatilis universalis FAM5T, a methylotrophic representative of the order Rhodocyclales.</title>
        <authorList>
            <person name="Kittichotirat W."/>
            <person name="Good N.M."/>
            <person name="Hall R."/>
            <person name="Bringel F."/>
            <person name="Lajus A."/>
            <person name="Medigue C."/>
            <person name="Smalley N.E."/>
            <person name="Beck D."/>
            <person name="Bumgarner R."/>
            <person name="Vuilleumier S."/>
            <person name="Kalyuzhnaya M.G."/>
        </authorList>
    </citation>
    <scope>NUCLEOTIDE SEQUENCE [LARGE SCALE GENOMIC DNA]</scope>
    <source>
        <strain evidence="2">ATCC BAA-1314 / JCM 13912 / FAM5</strain>
    </source>
</reference>